<dbReference type="Proteomes" id="UP000518752">
    <property type="component" value="Unassembled WGS sequence"/>
</dbReference>
<keyword evidence="3" id="KW-1185">Reference proteome</keyword>
<protein>
    <recommendedName>
        <fullName evidence="1">Aminoglycoside phosphotransferase domain-containing protein</fullName>
    </recommendedName>
</protein>
<dbReference type="AlphaFoldDB" id="A0A8H5HK12"/>
<dbReference type="EMBL" id="JAACJN010000042">
    <property type="protein sequence ID" value="KAF5384619.1"/>
    <property type="molecule type" value="Genomic_DNA"/>
</dbReference>
<dbReference type="Pfam" id="PF01636">
    <property type="entry name" value="APH"/>
    <property type="match status" value="1"/>
</dbReference>
<comment type="caution">
    <text evidence="2">The sequence shown here is derived from an EMBL/GenBank/DDBJ whole genome shotgun (WGS) entry which is preliminary data.</text>
</comment>
<name>A0A8H5HK12_9AGAR</name>
<dbReference type="InterPro" id="IPR002575">
    <property type="entry name" value="Aminoglycoside_PTrfase"/>
</dbReference>
<evidence type="ECO:0000313" key="3">
    <source>
        <dbReference type="Proteomes" id="UP000518752"/>
    </source>
</evidence>
<dbReference type="SUPFAM" id="SSF56112">
    <property type="entry name" value="Protein kinase-like (PK-like)"/>
    <property type="match status" value="1"/>
</dbReference>
<gene>
    <name evidence="2" type="ORF">D9757_007481</name>
</gene>
<dbReference type="OrthoDB" id="10003767at2759"/>
<dbReference type="InterPro" id="IPR011009">
    <property type="entry name" value="Kinase-like_dom_sf"/>
</dbReference>
<sequence>MNYIDGEMWNSALGAWPGAWEDDAAVAGCRIPRLQTVLNENIPSDRPELRKSVEELLESAHNLNKLPLSLSHVDLNATNMLIAKRGPPQLIGILDWDLSRYLPFVLTRPKSAIWL</sequence>
<feature type="domain" description="Aminoglycoside phosphotransferase" evidence="1">
    <location>
        <begin position="37"/>
        <end position="103"/>
    </location>
</feature>
<reference evidence="2 3" key="1">
    <citation type="journal article" date="2020" name="ISME J.">
        <title>Uncovering the hidden diversity of litter-decomposition mechanisms in mushroom-forming fungi.</title>
        <authorList>
            <person name="Floudas D."/>
            <person name="Bentzer J."/>
            <person name="Ahren D."/>
            <person name="Johansson T."/>
            <person name="Persson P."/>
            <person name="Tunlid A."/>
        </authorList>
    </citation>
    <scope>NUCLEOTIDE SEQUENCE [LARGE SCALE GENOMIC DNA]</scope>
    <source>
        <strain evidence="2 3">CBS 406.79</strain>
    </source>
</reference>
<accession>A0A8H5HK12</accession>
<organism evidence="2 3">
    <name type="scientific">Collybiopsis confluens</name>
    <dbReference type="NCBI Taxonomy" id="2823264"/>
    <lineage>
        <taxon>Eukaryota</taxon>
        <taxon>Fungi</taxon>
        <taxon>Dikarya</taxon>
        <taxon>Basidiomycota</taxon>
        <taxon>Agaricomycotina</taxon>
        <taxon>Agaricomycetes</taxon>
        <taxon>Agaricomycetidae</taxon>
        <taxon>Agaricales</taxon>
        <taxon>Marasmiineae</taxon>
        <taxon>Omphalotaceae</taxon>
        <taxon>Collybiopsis</taxon>
    </lineage>
</organism>
<dbReference type="Gene3D" id="3.90.1200.10">
    <property type="match status" value="1"/>
</dbReference>
<evidence type="ECO:0000313" key="2">
    <source>
        <dbReference type="EMBL" id="KAF5384619.1"/>
    </source>
</evidence>
<evidence type="ECO:0000259" key="1">
    <source>
        <dbReference type="Pfam" id="PF01636"/>
    </source>
</evidence>
<proteinExistence type="predicted"/>